<evidence type="ECO:0000313" key="15">
    <source>
        <dbReference type="EMBL" id="KAG2457091.1"/>
    </source>
</evidence>
<evidence type="ECO:0000256" key="10">
    <source>
        <dbReference type="ARBA" id="ARBA00023170"/>
    </source>
</evidence>
<dbReference type="PRINTS" id="PR00245">
    <property type="entry name" value="OLFACTORYR"/>
</dbReference>
<evidence type="ECO:0000256" key="5">
    <source>
        <dbReference type="ARBA" id="ARBA00022725"/>
    </source>
</evidence>
<feature type="transmembrane region" description="Helical" evidence="13">
    <location>
        <begin position="193"/>
        <end position="214"/>
    </location>
</feature>
<dbReference type="EMBL" id="JAATIS010008602">
    <property type="protein sequence ID" value="KAG2457091.1"/>
    <property type="molecule type" value="Genomic_DNA"/>
</dbReference>
<dbReference type="GO" id="GO:0004930">
    <property type="term" value="F:G protein-coupled receptor activity"/>
    <property type="evidence" value="ECO:0007669"/>
    <property type="project" value="UniProtKB-KW"/>
</dbReference>
<feature type="transmembrane region" description="Helical" evidence="13">
    <location>
        <begin position="27"/>
        <end position="47"/>
    </location>
</feature>
<feature type="transmembrane region" description="Helical" evidence="13">
    <location>
        <begin position="271"/>
        <end position="292"/>
    </location>
</feature>
<keyword evidence="5" id="KW-0552">Olfaction</keyword>
<dbReference type="Proteomes" id="UP000886611">
    <property type="component" value="Unassembled WGS sequence"/>
</dbReference>
<dbReference type="InterPro" id="IPR017452">
    <property type="entry name" value="GPCR_Rhodpsn_7TM"/>
</dbReference>
<evidence type="ECO:0000256" key="1">
    <source>
        <dbReference type="ARBA" id="ARBA00004651"/>
    </source>
</evidence>
<evidence type="ECO:0000256" key="4">
    <source>
        <dbReference type="ARBA" id="ARBA00022692"/>
    </source>
</evidence>
<dbReference type="Gene3D" id="1.20.1070.10">
    <property type="entry name" value="Rhodopsin 7-helix transmembrane proteins"/>
    <property type="match status" value="1"/>
</dbReference>
<keyword evidence="11" id="KW-0325">Glycoprotein</keyword>
<feature type="transmembrane region" description="Helical" evidence="13">
    <location>
        <begin position="235"/>
        <end position="259"/>
    </location>
</feature>
<protein>
    <submittedName>
        <fullName evidence="15">OR1E1 protein</fullName>
    </submittedName>
</protein>
<gene>
    <name evidence="15" type="primary">Or1e1_7</name>
    <name evidence="15" type="ORF">GTO96_0012644</name>
</gene>
<evidence type="ECO:0000256" key="12">
    <source>
        <dbReference type="ARBA" id="ARBA00023224"/>
    </source>
</evidence>
<keyword evidence="10" id="KW-0675">Receptor</keyword>
<evidence type="ECO:0000313" key="16">
    <source>
        <dbReference type="Proteomes" id="UP000886611"/>
    </source>
</evidence>
<comment type="subcellular location">
    <subcellularLocation>
        <location evidence="1">Cell membrane</location>
        <topology evidence="1">Multi-pass membrane protein</topology>
    </subcellularLocation>
</comment>
<keyword evidence="4 13" id="KW-0812">Transmembrane</keyword>
<dbReference type="PROSITE" id="PS50262">
    <property type="entry name" value="G_PROTEIN_RECEP_F1_2"/>
    <property type="match status" value="1"/>
</dbReference>
<dbReference type="PRINTS" id="PR00237">
    <property type="entry name" value="GPCRRHODOPSN"/>
</dbReference>
<dbReference type="GO" id="GO:0004984">
    <property type="term" value="F:olfactory receptor activity"/>
    <property type="evidence" value="ECO:0007669"/>
    <property type="project" value="InterPro"/>
</dbReference>
<dbReference type="InterPro" id="IPR000725">
    <property type="entry name" value="Olfact_rcpt"/>
</dbReference>
<evidence type="ECO:0000256" key="11">
    <source>
        <dbReference type="ARBA" id="ARBA00023180"/>
    </source>
</evidence>
<dbReference type="FunFam" id="1.20.1070.10:FF:000015">
    <property type="entry name" value="Olfactory receptor"/>
    <property type="match status" value="1"/>
</dbReference>
<feature type="non-terminal residue" evidence="15">
    <location>
        <position position="315"/>
    </location>
</feature>
<feature type="non-terminal residue" evidence="15">
    <location>
        <position position="1"/>
    </location>
</feature>
<keyword evidence="6 13" id="KW-1133">Transmembrane helix</keyword>
<accession>A0A8X8BIZ0</accession>
<dbReference type="SUPFAM" id="SSF81321">
    <property type="entry name" value="Family A G protein-coupled receptor-like"/>
    <property type="match status" value="1"/>
</dbReference>
<name>A0A8X8BIZ0_POLSE</name>
<keyword evidence="16" id="KW-1185">Reference proteome</keyword>
<evidence type="ECO:0000256" key="7">
    <source>
        <dbReference type="ARBA" id="ARBA00023040"/>
    </source>
</evidence>
<keyword evidence="9" id="KW-1015">Disulfide bond</keyword>
<reference evidence="15 16" key="1">
    <citation type="journal article" date="2021" name="Cell">
        <title>Tracing the genetic footprints of vertebrate landing in non-teleost ray-finned fishes.</title>
        <authorList>
            <person name="Bi X."/>
            <person name="Wang K."/>
            <person name="Yang L."/>
            <person name="Pan H."/>
            <person name="Jiang H."/>
            <person name="Wei Q."/>
            <person name="Fang M."/>
            <person name="Yu H."/>
            <person name="Zhu C."/>
            <person name="Cai Y."/>
            <person name="He Y."/>
            <person name="Gan X."/>
            <person name="Zeng H."/>
            <person name="Yu D."/>
            <person name="Zhu Y."/>
            <person name="Jiang H."/>
            <person name="Qiu Q."/>
            <person name="Yang H."/>
            <person name="Zhang Y.E."/>
            <person name="Wang W."/>
            <person name="Zhu M."/>
            <person name="He S."/>
            <person name="Zhang G."/>
        </authorList>
    </citation>
    <scope>NUCLEOTIDE SEQUENCE [LARGE SCALE GENOMIC DNA]</scope>
    <source>
        <strain evidence="15">Bchr_013</strain>
    </source>
</reference>
<dbReference type="InterPro" id="IPR050939">
    <property type="entry name" value="Olfactory_GPCR1"/>
</dbReference>
<dbReference type="Pfam" id="PF13853">
    <property type="entry name" value="7tm_4"/>
    <property type="match status" value="1"/>
</dbReference>
<dbReference type="AlphaFoldDB" id="A0A8X8BIZ0"/>
<dbReference type="GO" id="GO:0005886">
    <property type="term" value="C:plasma membrane"/>
    <property type="evidence" value="ECO:0007669"/>
    <property type="project" value="UniProtKB-SubCell"/>
</dbReference>
<dbReference type="PANTHER" id="PTHR24242">
    <property type="entry name" value="G-PROTEIN COUPLED RECEPTOR"/>
    <property type="match status" value="1"/>
</dbReference>
<evidence type="ECO:0000256" key="6">
    <source>
        <dbReference type="ARBA" id="ARBA00022989"/>
    </source>
</evidence>
<keyword evidence="7" id="KW-0297">G-protein coupled receptor</keyword>
<organism evidence="15 16">
    <name type="scientific">Polypterus senegalus</name>
    <name type="common">Senegal bichir</name>
    <dbReference type="NCBI Taxonomy" id="55291"/>
    <lineage>
        <taxon>Eukaryota</taxon>
        <taxon>Metazoa</taxon>
        <taxon>Chordata</taxon>
        <taxon>Craniata</taxon>
        <taxon>Vertebrata</taxon>
        <taxon>Euteleostomi</taxon>
        <taxon>Actinopterygii</taxon>
        <taxon>Polypteriformes</taxon>
        <taxon>Polypteridae</taxon>
        <taxon>Polypterus</taxon>
    </lineage>
</organism>
<comment type="caution">
    <text evidence="15">The sequence shown here is derived from an EMBL/GenBank/DDBJ whole genome shotgun (WGS) entry which is preliminary data.</text>
</comment>
<keyword evidence="8 13" id="KW-0472">Membrane</keyword>
<evidence type="ECO:0000256" key="9">
    <source>
        <dbReference type="ARBA" id="ARBA00023157"/>
    </source>
</evidence>
<sequence>MMTNITVTVTEFILHCEIRYEQRTFTVAILSFVYLVTLLGNILVILVIRMNHHLQTPMYLYISALAVVDLVNSSNIIPKMVTVLLDSVIVPYGPCLMQMYIVFYLEFVESLFFVFMACDRYVAVLYPLQYPSLVTNKIVWMSIFLSNIIGVIMCTPYMIFVTELHFCVTNILPYCFCDYATMVHISCTDDPKYLVILSTTATMFGVFPVALILFSYFRIAQAALKITSVEGKRKVLSTCMTHLMVMGLFYLPLMISYILPGIGVKLSMEVYNTLVIVANVVPPMMNPIIYSFRNKEIKNTIYKVFMAIRTSPNTS</sequence>
<evidence type="ECO:0000256" key="2">
    <source>
        <dbReference type="ARBA" id="ARBA00022475"/>
    </source>
</evidence>
<dbReference type="SMART" id="SM01381">
    <property type="entry name" value="7TM_GPCR_Srsx"/>
    <property type="match status" value="1"/>
</dbReference>
<dbReference type="InterPro" id="IPR000276">
    <property type="entry name" value="GPCR_Rhodpsn"/>
</dbReference>
<evidence type="ECO:0000256" key="8">
    <source>
        <dbReference type="ARBA" id="ARBA00023136"/>
    </source>
</evidence>
<keyword evidence="12" id="KW-0807">Transducer</keyword>
<keyword evidence="3" id="KW-0716">Sensory transduction</keyword>
<evidence type="ECO:0000256" key="13">
    <source>
        <dbReference type="SAM" id="Phobius"/>
    </source>
</evidence>
<feature type="transmembrane region" description="Helical" evidence="13">
    <location>
        <begin position="138"/>
        <end position="160"/>
    </location>
</feature>
<feature type="domain" description="G-protein coupled receptors family 1 profile" evidence="14">
    <location>
        <begin position="40"/>
        <end position="290"/>
    </location>
</feature>
<feature type="transmembrane region" description="Helical" evidence="13">
    <location>
        <begin position="97"/>
        <end position="118"/>
    </location>
</feature>
<evidence type="ECO:0000256" key="3">
    <source>
        <dbReference type="ARBA" id="ARBA00022606"/>
    </source>
</evidence>
<proteinExistence type="predicted"/>
<evidence type="ECO:0000259" key="14">
    <source>
        <dbReference type="PROSITE" id="PS50262"/>
    </source>
</evidence>
<dbReference type="PANTHER" id="PTHR24242:SF359">
    <property type="entry name" value="ODORANT RECEPTOR-RELATED"/>
    <property type="match status" value="1"/>
</dbReference>
<keyword evidence="2" id="KW-1003">Cell membrane</keyword>